<keyword evidence="3 9" id="KW-0813">Transport</keyword>
<keyword evidence="5 9" id="KW-1133">Transmembrane helix</keyword>
<accession>A0ABU5DQF9</accession>
<comment type="subunit">
    <text evidence="2">The complex is composed of two ATP-binding proteins (CysA), two transmembrane proteins (CysT and CysW) and a solute-binding protein (CysP).</text>
</comment>
<dbReference type="InterPro" id="IPR000515">
    <property type="entry name" value="MetI-like"/>
</dbReference>
<dbReference type="Pfam" id="PF00528">
    <property type="entry name" value="BPD_transp_1"/>
    <property type="match status" value="1"/>
</dbReference>
<comment type="function">
    <text evidence="9">Part of the ABC transporter complex (TC 3.A.1.6.1) involved in sulfate/thiosulfate import.</text>
</comment>
<dbReference type="SUPFAM" id="SSF161098">
    <property type="entry name" value="MetI-like"/>
    <property type="match status" value="1"/>
</dbReference>
<dbReference type="EMBL" id="JAXCLA010000011">
    <property type="protein sequence ID" value="MDY0748567.1"/>
    <property type="molecule type" value="Genomic_DNA"/>
</dbReference>
<feature type="transmembrane region" description="Helical" evidence="9">
    <location>
        <begin position="103"/>
        <end position="126"/>
    </location>
</feature>
<proteinExistence type="inferred from homology"/>
<dbReference type="NCBIfam" id="TIGR00969">
    <property type="entry name" value="3a0106s02"/>
    <property type="match status" value="1"/>
</dbReference>
<feature type="transmembrane region" description="Helical" evidence="9">
    <location>
        <begin position="138"/>
        <end position="158"/>
    </location>
</feature>
<keyword evidence="4 9" id="KW-0812">Transmembrane</keyword>
<dbReference type="InterPro" id="IPR005667">
    <property type="entry name" value="Sulph_transpt2"/>
</dbReference>
<gene>
    <name evidence="11" type="primary">cysT</name>
    <name evidence="11" type="ORF">SNE35_28970</name>
</gene>
<evidence type="ECO:0000256" key="2">
    <source>
        <dbReference type="ARBA" id="ARBA00011779"/>
    </source>
</evidence>
<evidence type="ECO:0000313" key="11">
    <source>
        <dbReference type="EMBL" id="MDY0748567.1"/>
    </source>
</evidence>
<name>A0ABU5DQF9_9BURK</name>
<comment type="subcellular location">
    <subcellularLocation>
        <location evidence="1">Cell membrane</location>
        <topology evidence="1">Multi-pass membrane protein</topology>
    </subcellularLocation>
</comment>
<evidence type="ECO:0000256" key="6">
    <source>
        <dbReference type="ARBA" id="ARBA00023032"/>
    </source>
</evidence>
<reference evidence="11 12" key="1">
    <citation type="submission" date="2023-11" db="EMBL/GenBank/DDBJ databases">
        <title>Paucibacter sp. nov., isolated from fresh soil in Korea.</title>
        <authorList>
            <person name="Le N.T.T."/>
        </authorList>
    </citation>
    <scope>NUCLEOTIDE SEQUENCE [LARGE SCALE GENOMIC DNA]</scope>
    <source>
        <strain evidence="11 12">R3-3</strain>
    </source>
</reference>
<feature type="transmembrane region" description="Helical" evidence="9">
    <location>
        <begin position="20"/>
        <end position="42"/>
    </location>
</feature>
<protein>
    <recommendedName>
        <fullName evidence="9">Sulfate transport system permease protein CysT</fullName>
    </recommendedName>
</protein>
<dbReference type="NCBIfam" id="TIGR02139">
    <property type="entry name" value="permease_CysT"/>
    <property type="match status" value="1"/>
</dbReference>
<dbReference type="InterPro" id="IPR011865">
    <property type="entry name" value="CysT_permease"/>
</dbReference>
<dbReference type="PROSITE" id="PS50928">
    <property type="entry name" value="ABC_TM1"/>
    <property type="match status" value="1"/>
</dbReference>
<dbReference type="InterPro" id="IPR035906">
    <property type="entry name" value="MetI-like_sf"/>
</dbReference>
<evidence type="ECO:0000256" key="5">
    <source>
        <dbReference type="ARBA" id="ARBA00022989"/>
    </source>
</evidence>
<feature type="transmembrane region" description="Helical" evidence="9">
    <location>
        <begin position="69"/>
        <end position="91"/>
    </location>
</feature>
<comment type="caution">
    <text evidence="9">Lacks conserved residue(s) required for the propagation of feature annotation.</text>
</comment>
<keyword evidence="6 9" id="KW-0764">Sulfate transport</keyword>
<dbReference type="RefSeq" id="WP_320426536.1">
    <property type="nucleotide sequence ID" value="NZ_JAXCLA010000011.1"/>
</dbReference>
<sequence length="280" mass="30248">MSGASRLLLKRHSVLPGFNLALGFALLYLSLIVLIPLSAAFFKTFTLTWGAFAEAVTAPRVLASYRLTFFASLAAAALNAVFGLITAWVLVRYEFPFKRLIDALVDLPFALPTAVAGIALTALWAQTGWLGQWLPFKVAFTPLGVWVALVFIGLPFVVRTLQPVLEQLPHDLEEAAATLGATRAQALARVVFPQLLPALMTGFALAFARALGEYGSVIFIAGNMPMVSEITPLLIITKLEQYDYAGATALAVVMLVASFALLLLINLLQAWARRRQGATT</sequence>
<dbReference type="Proteomes" id="UP001285263">
    <property type="component" value="Unassembled WGS sequence"/>
</dbReference>
<evidence type="ECO:0000256" key="7">
    <source>
        <dbReference type="ARBA" id="ARBA00023136"/>
    </source>
</evidence>
<evidence type="ECO:0000256" key="3">
    <source>
        <dbReference type="ARBA" id="ARBA00022448"/>
    </source>
</evidence>
<dbReference type="PANTHER" id="PTHR30406">
    <property type="entry name" value="SULFATE TRANSPORT SYSTEM PERMEASE PROTEIN"/>
    <property type="match status" value="1"/>
</dbReference>
<evidence type="ECO:0000256" key="8">
    <source>
        <dbReference type="ARBA" id="ARBA00025323"/>
    </source>
</evidence>
<dbReference type="Gene3D" id="1.10.3720.10">
    <property type="entry name" value="MetI-like"/>
    <property type="match status" value="1"/>
</dbReference>
<feature type="domain" description="ABC transmembrane type-1" evidence="10">
    <location>
        <begin position="65"/>
        <end position="265"/>
    </location>
</feature>
<dbReference type="CDD" id="cd06261">
    <property type="entry name" value="TM_PBP2"/>
    <property type="match status" value="1"/>
</dbReference>
<comment type="function">
    <text evidence="8">Part of the ABC transporter complex CysAWTP (TC 3.A.1.6.1) involved in sulfate/thiosulfate import. Probably responsible for the translocation of the substrate across the membrane.</text>
</comment>
<feature type="transmembrane region" description="Helical" evidence="9">
    <location>
        <begin position="244"/>
        <end position="265"/>
    </location>
</feature>
<comment type="similarity">
    <text evidence="9">Belongs to the binding-protein-dependent transport system permease family. CysTW subfamily.</text>
</comment>
<evidence type="ECO:0000313" key="12">
    <source>
        <dbReference type="Proteomes" id="UP001285263"/>
    </source>
</evidence>
<evidence type="ECO:0000256" key="4">
    <source>
        <dbReference type="ARBA" id="ARBA00022692"/>
    </source>
</evidence>
<evidence type="ECO:0000256" key="1">
    <source>
        <dbReference type="ARBA" id="ARBA00004651"/>
    </source>
</evidence>
<comment type="caution">
    <text evidence="11">The sequence shown here is derived from an EMBL/GenBank/DDBJ whole genome shotgun (WGS) entry which is preliminary data.</text>
</comment>
<evidence type="ECO:0000256" key="9">
    <source>
        <dbReference type="RuleBase" id="RU366001"/>
    </source>
</evidence>
<keyword evidence="12" id="KW-1185">Reference proteome</keyword>
<keyword evidence="7 9" id="KW-0472">Membrane</keyword>
<evidence type="ECO:0000259" key="10">
    <source>
        <dbReference type="PROSITE" id="PS50928"/>
    </source>
</evidence>
<organism evidence="11 12">
    <name type="scientific">Roseateles agri</name>
    <dbReference type="NCBI Taxonomy" id="3098619"/>
    <lineage>
        <taxon>Bacteria</taxon>
        <taxon>Pseudomonadati</taxon>
        <taxon>Pseudomonadota</taxon>
        <taxon>Betaproteobacteria</taxon>
        <taxon>Burkholderiales</taxon>
        <taxon>Sphaerotilaceae</taxon>
        <taxon>Roseateles</taxon>
    </lineage>
</organism>
<dbReference type="PANTHER" id="PTHR30406:SF8">
    <property type="entry name" value="SULFATE TRANSPORT SYSTEM PERMEASE PROTEIN CYST"/>
    <property type="match status" value="1"/>
</dbReference>